<dbReference type="EMBL" id="BK032823">
    <property type="protein sequence ID" value="DAF62300.1"/>
    <property type="molecule type" value="Genomic_DNA"/>
</dbReference>
<proteinExistence type="predicted"/>
<protein>
    <submittedName>
        <fullName evidence="1">Uncharacterized protein</fullName>
    </submittedName>
</protein>
<accession>A0A8S5TG70</accession>
<reference evidence="1" key="1">
    <citation type="journal article" date="2021" name="Proc. Natl. Acad. Sci. U.S.A.">
        <title>A Catalog of Tens of Thousands of Viruses from Human Metagenomes Reveals Hidden Associations with Chronic Diseases.</title>
        <authorList>
            <person name="Tisza M.J."/>
            <person name="Buck C.B."/>
        </authorList>
    </citation>
    <scope>NUCLEOTIDE SEQUENCE</scope>
    <source>
        <strain evidence="1">CtIty1</strain>
    </source>
</reference>
<organism evidence="1">
    <name type="scientific">Myoviridae sp. ctIty1</name>
    <dbReference type="NCBI Taxonomy" id="2827673"/>
    <lineage>
        <taxon>Viruses</taxon>
        <taxon>Duplodnaviria</taxon>
        <taxon>Heunggongvirae</taxon>
        <taxon>Uroviricota</taxon>
        <taxon>Caudoviricetes</taxon>
    </lineage>
</organism>
<evidence type="ECO:0000313" key="1">
    <source>
        <dbReference type="EMBL" id="DAF62300.1"/>
    </source>
</evidence>
<sequence>MLPLEICLMLFHKKEYRKPYLKYIISTVKVKYRDIVFISQKLLYQKRITNPESNSYYYKLFNFLLHKKVLEKGLIPFSSFLF</sequence>
<name>A0A8S5TG70_9CAUD</name>